<dbReference type="Gene3D" id="3.40.50.720">
    <property type="entry name" value="NAD(P)-binding Rossmann-like Domain"/>
    <property type="match status" value="2"/>
</dbReference>
<dbReference type="SUPFAM" id="SSF51735">
    <property type="entry name" value="NAD(P)-binding Rossmann-fold domains"/>
    <property type="match status" value="1"/>
</dbReference>
<dbReference type="InterPro" id="IPR036291">
    <property type="entry name" value="NAD(P)-bd_dom_sf"/>
</dbReference>
<feature type="domain" description="D-isomer specific 2-hydroxyacid dehydrogenase NAD-binding" evidence="3">
    <location>
        <begin position="150"/>
        <end position="306"/>
    </location>
</feature>
<keyword evidence="2" id="KW-0520">NAD</keyword>
<dbReference type="EMBL" id="LWDF02000010">
    <property type="protein sequence ID" value="KAE8260453.1"/>
    <property type="molecule type" value="Genomic_DNA"/>
</dbReference>
<dbReference type="AlphaFoldDB" id="A0A177TTH1"/>
<gene>
    <name evidence="4" type="ORF">A4X13_0g339</name>
</gene>
<dbReference type="Pfam" id="PF02826">
    <property type="entry name" value="2-Hacid_dh_C"/>
    <property type="match status" value="1"/>
</dbReference>
<dbReference type="PANTHER" id="PTHR10996:SF178">
    <property type="entry name" value="2-HYDROXYACID DEHYDROGENASE YGL185C-RELATED"/>
    <property type="match status" value="1"/>
</dbReference>
<sequence>MSSRKQHETFQSWHGGARAEDVQPGPIAIVTDSKGYKTWAPGFKEDILARVPQADVRTGIDVQELAAHAEDVVGVVWLSHSPAGLGEALKAEGSKIRWVQLPSAGIEKHAAVILAHPDIIWTTAKGAFAEPVAEHGLALTLALMRYLPARVIATSWGPSAGISLFRNNVVILGAGGIALAYLSLLSPFRCTTHLVRRNPSDLLKLPSNVDSSLVSVHAFGKLDDLLPTADVLFLACALTAETRGLLNERTLKLLPKHCIIVNVGRGGLIVTDALVEALRKGQVGGVGLDVTDPEPLPQSHPLFHTTTIAGAEEGEQEQQQQSHIDAQRLNEIRANVIVTPHTADTAEMVRPSLSERAAVNAAALYGHSQRFEGQIRIDGEHVY</sequence>
<evidence type="ECO:0000256" key="2">
    <source>
        <dbReference type="ARBA" id="ARBA00023027"/>
    </source>
</evidence>
<dbReference type="GO" id="GO:0051287">
    <property type="term" value="F:NAD binding"/>
    <property type="evidence" value="ECO:0007669"/>
    <property type="project" value="InterPro"/>
</dbReference>
<organism evidence="4 5">
    <name type="scientific">Tilletia indica</name>
    <dbReference type="NCBI Taxonomy" id="43049"/>
    <lineage>
        <taxon>Eukaryota</taxon>
        <taxon>Fungi</taxon>
        <taxon>Dikarya</taxon>
        <taxon>Basidiomycota</taxon>
        <taxon>Ustilaginomycotina</taxon>
        <taxon>Exobasidiomycetes</taxon>
        <taxon>Tilletiales</taxon>
        <taxon>Tilletiaceae</taxon>
        <taxon>Tilletia</taxon>
    </lineage>
</organism>
<evidence type="ECO:0000313" key="5">
    <source>
        <dbReference type="Proteomes" id="UP000077521"/>
    </source>
</evidence>
<comment type="caution">
    <text evidence="4">The sequence shown here is derived from an EMBL/GenBank/DDBJ whole genome shotgun (WGS) entry which is preliminary data.</text>
</comment>
<dbReference type="InterPro" id="IPR006140">
    <property type="entry name" value="D-isomer_DH_NAD-bd"/>
</dbReference>
<dbReference type="PANTHER" id="PTHR10996">
    <property type="entry name" value="2-HYDROXYACID DEHYDROGENASE-RELATED"/>
    <property type="match status" value="1"/>
</dbReference>
<evidence type="ECO:0000313" key="4">
    <source>
        <dbReference type="EMBL" id="KAE8260453.1"/>
    </source>
</evidence>
<name>A0A177TTH1_9BASI</name>
<reference evidence="4" key="1">
    <citation type="submission" date="2016-04" db="EMBL/GenBank/DDBJ databases">
        <authorList>
            <person name="Nguyen H.D."/>
            <person name="Samba Siva P."/>
            <person name="Cullis J."/>
            <person name="Levesque C.A."/>
            <person name="Hambleton S."/>
        </authorList>
    </citation>
    <scope>NUCLEOTIDE SEQUENCE</scope>
    <source>
        <strain evidence="4">DAOMC 236416</strain>
    </source>
</reference>
<reference evidence="4" key="2">
    <citation type="journal article" date="2019" name="IMA Fungus">
        <title>Genome sequencing and comparison of five Tilletia species to identify candidate genes for the detection of regulated species infecting wheat.</title>
        <authorList>
            <person name="Nguyen H.D.T."/>
            <person name="Sultana T."/>
            <person name="Kesanakurti P."/>
            <person name="Hambleton S."/>
        </authorList>
    </citation>
    <scope>NUCLEOTIDE SEQUENCE</scope>
    <source>
        <strain evidence="4">DAOMC 236416</strain>
    </source>
</reference>
<dbReference type="SUPFAM" id="SSF52283">
    <property type="entry name" value="Formate/glycerate dehydrogenase catalytic domain-like"/>
    <property type="match status" value="1"/>
</dbReference>
<accession>A0A177TTH1</accession>
<dbReference type="GO" id="GO:0005829">
    <property type="term" value="C:cytosol"/>
    <property type="evidence" value="ECO:0007669"/>
    <property type="project" value="TreeGrafter"/>
</dbReference>
<protein>
    <recommendedName>
        <fullName evidence="3">D-isomer specific 2-hydroxyacid dehydrogenase NAD-binding domain-containing protein</fullName>
    </recommendedName>
</protein>
<keyword evidence="1" id="KW-0560">Oxidoreductase</keyword>
<dbReference type="GO" id="GO:0030267">
    <property type="term" value="F:glyoxylate reductase (NADPH) activity"/>
    <property type="evidence" value="ECO:0007669"/>
    <property type="project" value="TreeGrafter"/>
</dbReference>
<keyword evidence="5" id="KW-1185">Reference proteome</keyword>
<evidence type="ECO:0000256" key="1">
    <source>
        <dbReference type="ARBA" id="ARBA00023002"/>
    </source>
</evidence>
<dbReference type="GO" id="GO:0016618">
    <property type="term" value="F:hydroxypyruvate reductase [NAD(P)H] activity"/>
    <property type="evidence" value="ECO:0007669"/>
    <property type="project" value="TreeGrafter"/>
</dbReference>
<dbReference type="InterPro" id="IPR050223">
    <property type="entry name" value="D-isomer_2-hydroxyacid_DH"/>
</dbReference>
<evidence type="ECO:0000259" key="3">
    <source>
        <dbReference type="Pfam" id="PF02826"/>
    </source>
</evidence>
<proteinExistence type="predicted"/>
<dbReference type="Proteomes" id="UP000077521">
    <property type="component" value="Unassembled WGS sequence"/>
</dbReference>